<gene>
    <name evidence="1" type="ORF">AVL59_27870</name>
    <name evidence="2" type="ORF">J2Z21_000400</name>
</gene>
<accession>A0A1B1B208</accession>
<dbReference type="Proteomes" id="UP000092659">
    <property type="component" value="Chromosome"/>
</dbReference>
<reference evidence="1 3" key="1">
    <citation type="submission" date="2016-06" db="EMBL/GenBank/DDBJ databases">
        <title>Complete genome sequence of Streptomyces griseochromogenes ATCC 14511, the Blasticidin S producer.</title>
        <authorList>
            <person name="Wu L."/>
        </authorList>
    </citation>
    <scope>NUCLEOTIDE SEQUENCE [LARGE SCALE GENOMIC DNA]</scope>
    <source>
        <strain evidence="1 3">ATCC 14511</strain>
    </source>
</reference>
<evidence type="ECO:0000313" key="1">
    <source>
        <dbReference type="EMBL" id="ANP52856.1"/>
    </source>
</evidence>
<evidence type="ECO:0000313" key="4">
    <source>
        <dbReference type="Proteomes" id="UP001519309"/>
    </source>
</evidence>
<dbReference type="KEGG" id="sgs:AVL59_27870"/>
<dbReference type="RefSeq" id="WP_067309670.1">
    <property type="nucleotide sequence ID" value="NZ_CP016279.1"/>
</dbReference>
<evidence type="ECO:0008006" key="5">
    <source>
        <dbReference type="Google" id="ProtNLM"/>
    </source>
</evidence>
<protein>
    <recommendedName>
        <fullName evidence="5">DUF1877 family protein</fullName>
    </recommendedName>
</protein>
<dbReference type="OrthoDB" id="4528334at2"/>
<dbReference type="AlphaFoldDB" id="A0A1B1B208"/>
<keyword evidence="4" id="KW-1185">Reference proteome</keyword>
<organism evidence="1 3">
    <name type="scientific">Streptomyces griseochromogenes</name>
    <dbReference type="NCBI Taxonomy" id="68214"/>
    <lineage>
        <taxon>Bacteria</taxon>
        <taxon>Bacillati</taxon>
        <taxon>Actinomycetota</taxon>
        <taxon>Actinomycetes</taxon>
        <taxon>Kitasatosporales</taxon>
        <taxon>Streptomycetaceae</taxon>
        <taxon>Streptomyces</taxon>
    </lineage>
</organism>
<dbReference type="EMBL" id="CP016279">
    <property type="protein sequence ID" value="ANP52856.1"/>
    <property type="molecule type" value="Genomic_DNA"/>
</dbReference>
<dbReference type="EMBL" id="JAGGLP010000001">
    <property type="protein sequence ID" value="MBP2047478.1"/>
    <property type="molecule type" value="Genomic_DNA"/>
</dbReference>
<evidence type="ECO:0000313" key="3">
    <source>
        <dbReference type="Proteomes" id="UP000092659"/>
    </source>
</evidence>
<evidence type="ECO:0000313" key="2">
    <source>
        <dbReference type="EMBL" id="MBP2047478.1"/>
    </source>
</evidence>
<name>A0A1B1B208_9ACTN</name>
<dbReference type="Proteomes" id="UP001519309">
    <property type="component" value="Unassembled WGS sequence"/>
</dbReference>
<proteinExistence type="predicted"/>
<sequence>MGLDITVMIADWSWLGEVPPRERLPRLRNAWYADETGLWDHDAPAVEGDWEWPRGPNSAFFAVYEFLHTCGSFKAHFWAGQRWESMRDHVDPLVRAELDTLLLGLIWVGLDGEAQQTDTDFFSDDPSVYGLLLAQPPDGVWKLAATWERVRPRLERMQGAFTEHAADPEGWVGNFDAFTDLLAEWGHVLTEAARRGWGLVGLSE</sequence>
<reference evidence="2 4" key="2">
    <citation type="submission" date="2021-03" db="EMBL/GenBank/DDBJ databases">
        <title>Genomic Encyclopedia of Type Strains, Phase IV (KMG-IV): sequencing the most valuable type-strain genomes for metagenomic binning, comparative biology and taxonomic classification.</title>
        <authorList>
            <person name="Goeker M."/>
        </authorList>
    </citation>
    <scope>NUCLEOTIDE SEQUENCE [LARGE SCALE GENOMIC DNA]</scope>
    <source>
        <strain evidence="2 4">DSM 40499</strain>
    </source>
</reference>